<sequence length="205" mass="23484">MLELPKDNNVRKSYDNNVEDIRKSFDNNANNVIKFSLIMYDVRKSNYNNIRNSYDGNARNSYDSVDNGESFLNFAVTVLDKDSKDVNDLVVRIEDDSLNLFAVKDTRMYGNLGNGRNTFLSADIQSRSVLTFPEREYDFTVVIEDASLLQKDRMVIYKISVINETELELDLKDIYEINISSNAAPYSKIGNASHLVKVFLTCIFL</sequence>
<keyword evidence="2" id="KW-1185">Reference proteome</keyword>
<reference evidence="1" key="1">
    <citation type="submission" date="2020-08" db="EMBL/GenBank/DDBJ databases">
        <title>Multicomponent nature underlies the extraordinary mechanical properties of spider dragline silk.</title>
        <authorList>
            <person name="Kono N."/>
            <person name="Nakamura H."/>
            <person name="Mori M."/>
            <person name="Yoshida Y."/>
            <person name="Ohtoshi R."/>
            <person name="Malay A.D."/>
            <person name="Moran D.A.P."/>
            <person name="Tomita M."/>
            <person name="Numata K."/>
            <person name="Arakawa K."/>
        </authorList>
    </citation>
    <scope>NUCLEOTIDE SEQUENCE</scope>
</reference>
<name>A0A8X6TUW5_NEPPI</name>
<organism evidence="1 2">
    <name type="scientific">Nephila pilipes</name>
    <name type="common">Giant wood spider</name>
    <name type="synonym">Nephila maculata</name>
    <dbReference type="NCBI Taxonomy" id="299642"/>
    <lineage>
        <taxon>Eukaryota</taxon>
        <taxon>Metazoa</taxon>
        <taxon>Ecdysozoa</taxon>
        <taxon>Arthropoda</taxon>
        <taxon>Chelicerata</taxon>
        <taxon>Arachnida</taxon>
        <taxon>Araneae</taxon>
        <taxon>Araneomorphae</taxon>
        <taxon>Entelegynae</taxon>
        <taxon>Araneoidea</taxon>
        <taxon>Nephilidae</taxon>
        <taxon>Nephila</taxon>
    </lineage>
</organism>
<proteinExistence type="predicted"/>
<gene>
    <name evidence="1" type="ORF">NPIL_370271</name>
</gene>
<dbReference type="Proteomes" id="UP000887013">
    <property type="component" value="Unassembled WGS sequence"/>
</dbReference>
<evidence type="ECO:0000313" key="1">
    <source>
        <dbReference type="EMBL" id="GFT59050.1"/>
    </source>
</evidence>
<dbReference type="EMBL" id="BMAW01018567">
    <property type="protein sequence ID" value="GFT59050.1"/>
    <property type="molecule type" value="Genomic_DNA"/>
</dbReference>
<dbReference type="OrthoDB" id="6432821at2759"/>
<accession>A0A8X6TUW5</accession>
<dbReference type="AlphaFoldDB" id="A0A8X6TUW5"/>
<protein>
    <submittedName>
        <fullName evidence="1">Uncharacterized protein</fullName>
    </submittedName>
</protein>
<comment type="caution">
    <text evidence="1">The sequence shown here is derived from an EMBL/GenBank/DDBJ whole genome shotgun (WGS) entry which is preliminary data.</text>
</comment>
<evidence type="ECO:0000313" key="2">
    <source>
        <dbReference type="Proteomes" id="UP000887013"/>
    </source>
</evidence>